<dbReference type="InterPro" id="IPR025877">
    <property type="entry name" value="MobA-like_NTP_Trfase"/>
</dbReference>
<dbReference type="GO" id="GO:0006777">
    <property type="term" value="P:Mo-molybdopterin cofactor biosynthetic process"/>
    <property type="evidence" value="ECO:0007669"/>
    <property type="project" value="UniProtKB-KW"/>
</dbReference>
<comment type="caution">
    <text evidence="8">Lacks conserved residue(s) required for the propagation of feature annotation.</text>
</comment>
<dbReference type="SUPFAM" id="SSF53448">
    <property type="entry name" value="Nucleotide-diphospho-sugar transferases"/>
    <property type="match status" value="1"/>
</dbReference>
<dbReference type="GO" id="GO:0005525">
    <property type="term" value="F:GTP binding"/>
    <property type="evidence" value="ECO:0007669"/>
    <property type="project" value="UniProtKB-UniRule"/>
</dbReference>
<evidence type="ECO:0000256" key="4">
    <source>
        <dbReference type="ARBA" id="ARBA00022741"/>
    </source>
</evidence>
<name>A0A5R9PH04_9GAMM</name>
<dbReference type="GO" id="GO:0005737">
    <property type="term" value="C:cytoplasm"/>
    <property type="evidence" value="ECO:0007669"/>
    <property type="project" value="UniProtKB-SubCell"/>
</dbReference>
<comment type="cofactor">
    <cofactor evidence="8">
        <name>Mg(2+)</name>
        <dbReference type="ChEBI" id="CHEBI:18420"/>
    </cofactor>
</comment>
<proteinExistence type="inferred from homology"/>
<keyword evidence="2 8" id="KW-0808">Transferase</keyword>
<feature type="binding site" evidence="8">
    <location>
        <position position="100"/>
    </location>
    <ligand>
        <name>Mg(2+)</name>
        <dbReference type="ChEBI" id="CHEBI:18420"/>
    </ligand>
</feature>
<keyword evidence="3 8" id="KW-0479">Metal-binding</keyword>
<dbReference type="Pfam" id="PF12804">
    <property type="entry name" value="NTP_transf_3"/>
    <property type="match status" value="1"/>
</dbReference>
<dbReference type="PANTHER" id="PTHR19136:SF81">
    <property type="entry name" value="MOLYBDENUM COFACTOR GUANYLYLTRANSFERASE"/>
    <property type="match status" value="1"/>
</dbReference>
<keyword evidence="6 8" id="KW-0342">GTP-binding</keyword>
<evidence type="ECO:0000313" key="11">
    <source>
        <dbReference type="Proteomes" id="UP000308508"/>
    </source>
</evidence>
<evidence type="ECO:0000256" key="8">
    <source>
        <dbReference type="HAMAP-Rule" id="MF_00316"/>
    </source>
</evidence>
<feature type="binding site" evidence="8">
    <location>
        <position position="25"/>
    </location>
    <ligand>
        <name>GTP</name>
        <dbReference type="ChEBI" id="CHEBI:37565"/>
    </ligand>
</feature>
<comment type="subunit">
    <text evidence="8">Monomer.</text>
</comment>
<evidence type="ECO:0000256" key="6">
    <source>
        <dbReference type="ARBA" id="ARBA00023134"/>
    </source>
</evidence>
<evidence type="ECO:0000313" key="10">
    <source>
        <dbReference type="EMBL" id="TLX22347.1"/>
    </source>
</evidence>
<feature type="binding site" evidence="8">
    <location>
        <position position="71"/>
    </location>
    <ligand>
        <name>GTP</name>
        <dbReference type="ChEBI" id="CHEBI:37565"/>
    </ligand>
</feature>
<keyword evidence="1 8" id="KW-0963">Cytoplasm</keyword>
<feature type="domain" description="MobA-like NTP transferase" evidence="9">
    <location>
        <begin position="11"/>
        <end position="153"/>
    </location>
</feature>
<accession>A0A5R9PH04</accession>
<evidence type="ECO:0000259" key="9">
    <source>
        <dbReference type="Pfam" id="PF12804"/>
    </source>
</evidence>
<dbReference type="Proteomes" id="UP000308508">
    <property type="component" value="Unassembled WGS sequence"/>
</dbReference>
<comment type="catalytic activity">
    <reaction evidence="8">
        <text>Mo-molybdopterin + GTP + H(+) = Mo-molybdopterin guanine dinucleotide + diphosphate</text>
        <dbReference type="Rhea" id="RHEA:34243"/>
        <dbReference type="ChEBI" id="CHEBI:15378"/>
        <dbReference type="ChEBI" id="CHEBI:33019"/>
        <dbReference type="ChEBI" id="CHEBI:37565"/>
        <dbReference type="ChEBI" id="CHEBI:71302"/>
        <dbReference type="ChEBI" id="CHEBI:71310"/>
        <dbReference type="EC" id="2.7.7.77"/>
    </reaction>
</comment>
<dbReference type="InterPro" id="IPR013482">
    <property type="entry name" value="Molybde_CF_guanTrfase"/>
</dbReference>
<dbReference type="GO" id="GO:0046872">
    <property type="term" value="F:metal ion binding"/>
    <property type="evidence" value="ECO:0007669"/>
    <property type="project" value="UniProtKB-KW"/>
</dbReference>
<dbReference type="CDD" id="cd02503">
    <property type="entry name" value="MobA"/>
    <property type="match status" value="1"/>
</dbReference>
<keyword evidence="11" id="KW-1185">Reference proteome</keyword>
<dbReference type="AlphaFoldDB" id="A0A5R9PH04"/>
<comment type="subcellular location">
    <subcellularLocation>
        <location evidence="8">Cytoplasm</location>
    </subcellularLocation>
</comment>
<sequence>MLAAEELSLGILAGGRASRLGGRDKAWIERDGVPQVLRIAHRFSDECGAVLVSANRDLPRHARHGLQALMDRRPDLGPLGGLDALAAACTTPWLFTLPVDIIDADITLPRMLAQAGGQGAVARDDDGLQPLVALYRLDALRAALASALADGEYSVRAMQAVLALPVVAFAGLRFGNINTPDDLAAAGCAPE</sequence>
<comment type="domain">
    <text evidence="8">The N-terminal domain determines nucleotide recognition and specific binding, while the C-terminal domain determines the specific binding to the target protein.</text>
</comment>
<dbReference type="Gene3D" id="3.90.550.10">
    <property type="entry name" value="Spore Coat Polysaccharide Biosynthesis Protein SpsA, Chain A"/>
    <property type="match status" value="1"/>
</dbReference>
<dbReference type="STRING" id="1123377.GCA_000423885_00233"/>
<dbReference type="EC" id="2.7.7.77" evidence="8"/>
<gene>
    <name evidence="8" type="primary">mobA</name>
    <name evidence="10" type="ORF">E5S66_07515</name>
</gene>
<evidence type="ECO:0000256" key="2">
    <source>
        <dbReference type="ARBA" id="ARBA00022679"/>
    </source>
</evidence>
<dbReference type="HAMAP" id="MF_00316">
    <property type="entry name" value="MobA"/>
    <property type="match status" value="1"/>
</dbReference>
<evidence type="ECO:0000256" key="1">
    <source>
        <dbReference type="ARBA" id="ARBA00022490"/>
    </source>
</evidence>
<evidence type="ECO:0000256" key="5">
    <source>
        <dbReference type="ARBA" id="ARBA00022842"/>
    </source>
</evidence>
<reference evidence="10 11" key="1">
    <citation type="submission" date="2019-04" db="EMBL/GenBank/DDBJ databases">
        <authorList>
            <person name="Grouzdev D.S."/>
            <person name="Nazina T.N."/>
        </authorList>
    </citation>
    <scope>NUCLEOTIDE SEQUENCE [LARGE SCALE GENOMIC DNA]</scope>
    <source>
        <strain evidence="10 11">SHC 3-19</strain>
    </source>
</reference>
<comment type="caution">
    <text evidence="10">The sequence shown here is derived from an EMBL/GenBank/DDBJ whole genome shotgun (WGS) entry which is preliminary data.</text>
</comment>
<dbReference type="RefSeq" id="WP_138348622.1">
    <property type="nucleotide sequence ID" value="NZ_SROY01000002.1"/>
</dbReference>
<keyword evidence="7 8" id="KW-0501">Molybdenum cofactor biosynthesis</keyword>
<dbReference type="EMBL" id="SROY01000002">
    <property type="protein sequence ID" value="TLX22347.1"/>
    <property type="molecule type" value="Genomic_DNA"/>
</dbReference>
<dbReference type="PANTHER" id="PTHR19136">
    <property type="entry name" value="MOLYBDENUM COFACTOR GUANYLYLTRANSFERASE"/>
    <property type="match status" value="1"/>
</dbReference>
<protein>
    <recommendedName>
        <fullName evidence="8">Molybdenum cofactor guanylyltransferase</fullName>
        <shortName evidence="8">MoCo guanylyltransferase</shortName>
        <ecNumber evidence="8">2.7.7.77</ecNumber>
    </recommendedName>
    <alternativeName>
        <fullName evidence="8">GTP:molybdopterin guanylyltransferase</fullName>
    </alternativeName>
    <alternativeName>
        <fullName evidence="8">Mo-MPT guanylyltransferase</fullName>
    </alternativeName>
    <alternativeName>
        <fullName evidence="8">Molybdopterin guanylyltransferase</fullName>
    </alternativeName>
    <alternativeName>
        <fullName evidence="8">Molybdopterin-guanine dinucleotide synthase</fullName>
        <shortName evidence="8">MGD synthase</shortName>
    </alternativeName>
</protein>
<comment type="similarity">
    <text evidence="8">Belongs to the MobA family.</text>
</comment>
<feature type="binding site" evidence="8">
    <location>
        <position position="100"/>
    </location>
    <ligand>
        <name>GTP</name>
        <dbReference type="ChEBI" id="CHEBI:37565"/>
    </ligand>
</feature>
<feature type="binding site" evidence="8">
    <location>
        <begin position="12"/>
        <end position="14"/>
    </location>
    <ligand>
        <name>GTP</name>
        <dbReference type="ChEBI" id="CHEBI:37565"/>
    </ligand>
</feature>
<organism evidence="10 11">
    <name type="scientific">Thermomonas fusca</name>
    <dbReference type="NCBI Taxonomy" id="215690"/>
    <lineage>
        <taxon>Bacteria</taxon>
        <taxon>Pseudomonadati</taxon>
        <taxon>Pseudomonadota</taxon>
        <taxon>Gammaproteobacteria</taxon>
        <taxon>Lysobacterales</taxon>
        <taxon>Lysobacteraceae</taxon>
        <taxon>Thermomonas</taxon>
    </lineage>
</organism>
<evidence type="ECO:0000256" key="3">
    <source>
        <dbReference type="ARBA" id="ARBA00022723"/>
    </source>
</evidence>
<keyword evidence="10" id="KW-0548">Nucleotidyltransferase</keyword>
<dbReference type="InterPro" id="IPR029044">
    <property type="entry name" value="Nucleotide-diphossugar_trans"/>
</dbReference>
<evidence type="ECO:0000256" key="7">
    <source>
        <dbReference type="ARBA" id="ARBA00023150"/>
    </source>
</evidence>
<dbReference type="GO" id="GO:0061603">
    <property type="term" value="F:molybdenum cofactor guanylyltransferase activity"/>
    <property type="evidence" value="ECO:0007669"/>
    <property type="project" value="UniProtKB-EC"/>
</dbReference>
<comment type="function">
    <text evidence="8">Transfers a GMP moiety from GTP to Mo-molybdopterin (Mo-MPT) cofactor (Moco or molybdenum cofactor) to form Mo-molybdopterin guanine dinucleotide (Mo-MGD) cofactor.</text>
</comment>
<keyword evidence="4 8" id="KW-0547">Nucleotide-binding</keyword>
<keyword evidence="5 8" id="KW-0460">Magnesium</keyword>